<dbReference type="Gene3D" id="1.20.120.530">
    <property type="entry name" value="GntR ligand-binding domain-like"/>
    <property type="match status" value="1"/>
</dbReference>
<reference evidence="6" key="1">
    <citation type="submission" date="2019-08" db="EMBL/GenBank/DDBJ databases">
        <authorList>
            <person name="Kucharzyk K."/>
            <person name="Murdoch R.W."/>
            <person name="Higgins S."/>
            <person name="Loffler F."/>
        </authorList>
    </citation>
    <scope>NUCLEOTIDE SEQUENCE</scope>
</reference>
<accession>A0A644YJ70</accession>
<dbReference type="PANTHER" id="PTHR43537">
    <property type="entry name" value="TRANSCRIPTIONAL REGULATOR, GNTR FAMILY"/>
    <property type="match status" value="1"/>
</dbReference>
<dbReference type="SMART" id="SM00345">
    <property type="entry name" value="HTH_GNTR"/>
    <property type="match status" value="1"/>
</dbReference>
<dbReference type="InterPro" id="IPR011711">
    <property type="entry name" value="GntR_C"/>
</dbReference>
<dbReference type="SMART" id="SM00895">
    <property type="entry name" value="FCD"/>
    <property type="match status" value="1"/>
</dbReference>
<keyword evidence="1" id="KW-0805">Transcription regulation</keyword>
<dbReference type="PANTHER" id="PTHR43537:SF5">
    <property type="entry name" value="UXU OPERON TRANSCRIPTIONAL REGULATOR"/>
    <property type="match status" value="1"/>
</dbReference>
<dbReference type="CDD" id="cd07377">
    <property type="entry name" value="WHTH_GntR"/>
    <property type="match status" value="1"/>
</dbReference>
<dbReference type="Pfam" id="PF07729">
    <property type="entry name" value="FCD"/>
    <property type="match status" value="1"/>
</dbReference>
<feature type="compositionally biased region" description="Basic and acidic residues" evidence="4">
    <location>
        <begin position="235"/>
        <end position="245"/>
    </location>
</feature>
<dbReference type="PROSITE" id="PS50949">
    <property type="entry name" value="HTH_GNTR"/>
    <property type="match status" value="1"/>
</dbReference>
<dbReference type="InterPro" id="IPR036388">
    <property type="entry name" value="WH-like_DNA-bd_sf"/>
</dbReference>
<dbReference type="GO" id="GO:0003677">
    <property type="term" value="F:DNA binding"/>
    <property type="evidence" value="ECO:0007669"/>
    <property type="project" value="UniProtKB-KW"/>
</dbReference>
<sequence length="245" mass="27380">MDSPHEPLSRRMIGRLLDYIERERLRPGAMLPPEKTLVEALGVSRMVLREGLSHLKALGVITSRRGSGFRLETVDFVTVLGEVLQLAGRCGTAPEPELYELRRVLEIGLVADAVAAARLEDLEEIRAALTELESFTAVADAAAMARFSQAELRFHRALLRPAQCRTLSIIDRALAEFFQYRFAWSETVPQLSADQVRRTNLAHRAIAECFELRDGEAALSLLRRHLGPPRPQSEATERNDASTIK</sequence>
<feature type="domain" description="HTH gntR-type" evidence="5">
    <location>
        <begin position="6"/>
        <end position="74"/>
    </location>
</feature>
<dbReference type="InterPro" id="IPR008920">
    <property type="entry name" value="TF_FadR/GntR_C"/>
</dbReference>
<comment type="caution">
    <text evidence="6">The sequence shown here is derived from an EMBL/GenBank/DDBJ whole genome shotgun (WGS) entry which is preliminary data.</text>
</comment>
<name>A0A644YJ70_9ZZZZ</name>
<evidence type="ECO:0000256" key="4">
    <source>
        <dbReference type="SAM" id="MobiDB-lite"/>
    </source>
</evidence>
<evidence type="ECO:0000313" key="6">
    <source>
        <dbReference type="EMBL" id="MPM26164.1"/>
    </source>
</evidence>
<proteinExistence type="predicted"/>
<gene>
    <name evidence="6" type="ORF">SDC9_72665</name>
</gene>
<dbReference type="SUPFAM" id="SSF48008">
    <property type="entry name" value="GntR ligand-binding domain-like"/>
    <property type="match status" value="1"/>
</dbReference>
<protein>
    <recommendedName>
        <fullName evidence="5">HTH gntR-type domain-containing protein</fullName>
    </recommendedName>
</protein>
<dbReference type="InterPro" id="IPR036390">
    <property type="entry name" value="WH_DNA-bd_sf"/>
</dbReference>
<dbReference type="AlphaFoldDB" id="A0A644YJ70"/>
<feature type="region of interest" description="Disordered" evidence="4">
    <location>
        <begin position="224"/>
        <end position="245"/>
    </location>
</feature>
<evidence type="ECO:0000256" key="2">
    <source>
        <dbReference type="ARBA" id="ARBA00023125"/>
    </source>
</evidence>
<keyword evidence="3" id="KW-0804">Transcription</keyword>
<evidence type="ECO:0000259" key="5">
    <source>
        <dbReference type="PROSITE" id="PS50949"/>
    </source>
</evidence>
<keyword evidence="2" id="KW-0238">DNA-binding</keyword>
<dbReference type="Gene3D" id="1.10.10.10">
    <property type="entry name" value="Winged helix-like DNA-binding domain superfamily/Winged helix DNA-binding domain"/>
    <property type="match status" value="1"/>
</dbReference>
<dbReference type="EMBL" id="VSSQ01004664">
    <property type="protein sequence ID" value="MPM26164.1"/>
    <property type="molecule type" value="Genomic_DNA"/>
</dbReference>
<organism evidence="6">
    <name type="scientific">bioreactor metagenome</name>
    <dbReference type="NCBI Taxonomy" id="1076179"/>
    <lineage>
        <taxon>unclassified sequences</taxon>
        <taxon>metagenomes</taxon>
        <taxon>ecological metagenomes</taxon>
    </lineage>
</organism>
<dbReference type="SUPFAM" id="SSF46785">
    <property type="entry name" value="Winged helix' DNA-binding domain"/>
    <property type="match status" value="1"/>
</dbReference>
<evidence type="ECO:0000256" key="1">
    <source>
        <dbReference type="ARBA" id="ARBA00023015"/>
    </source>
</evidence>
<dbReference type="Pfam" id="PF00392">
    <property type="entry name" value="GntR"/>
    <property type="match status" value="1"/>
</dbReference>
<dbReference type="PRINTS" id="PR00035">
    <property type="entry name" value="HTHGNTR"/>
</dbReference>
<dbReference type="InterPro" id="IPR000524">
    <property type="entry name" value="Tscrpt_reg_HTH_GntR"/>
</dbReference>
<evidence type="ECO:0000256" key="3">
    <source>
        <dbReference type="ARBA" id="ARBA00023163"/>
    </source>
</evidence>
<dbReference type="GO" id="GO:0003700">
    <property type="term" value="F:DNA-binding transcription factor activity"/>
    <property type="evidence" value="ECO:0007669"/>
    <property type="project" value="InterPro"/>
</dbReference>